<dbReference type="GO" id="GO:0032977">
    <property type="term" value="F:membrane insertase activity"/>
    <property type="evidence" value="ECO:0007669"/>
    <property type="project" value="InterPro"/>
</dbReference>
<keyword evidence="5 13" id="KW-1003">Cell membrane</keyword>
<dbReference type="NCBIfam" id="TIGR03593">
    <property type="entry name" value="yidC_nterm"/>
    <property type="match status" value="1"/>
</dbReference>
<dbReference type="InterPro" id="IPR019998">
    <property type="entry name" value="Membr_insert_YidC"/>
</dbReference>
<dbReference type="Proteomes" id="UP000199226">
    <property type="component" value="Unassembled WGS sequence"/>
</dbReference>
<evidence type="ECO:0000256" key="6">
    <source>
        <dbReference type="ARBA" id="ARBA00022692"/>
    </source>
</evidence>
<dbReference type="RefSeq" id="WP_090703995.1">
    <property type="nucleotide sequence ID" value="NZ_FNHH01000010.1"/>
</dbReference>
<dbReference type="Pfam" id="PF14849">
    <property type="entry name" value="YidC_periplas"/>
    <property type="match status" value="1"/>
</dbReference>
<dbReference type="Pfam" id="PF02096">
    <property type="entry name" value="60KD_IMP"/>
    <property type="match status" value="1"/>
</dbReference>
<keyword evidence="18" id="KW-1185">Reference proteome</keyword>
<feature type="transmembrane region" description="Helical" evidence="13">
    <location>
        <begin position="439"/>
        <end position="463"/>
    </location>
</feature>
<dbReference type="GO" id="GO:0015031">
    <property type="term" value="P:protein transport"/>
    <property type="evidence" value="ECO:0007669"/>
    <property type="project" value="UniProtKB-KW"/>
</dbReference>
<evidence type="ECO:0000256" key="13">
    <source>
        <dbReference type="HAMAP-Rule" id="MF_01810"/>
    </source>
</evidence>
<dbReference type="PRINTS" id="PR00701">
    <property type="entry name" value="60KDINNERMP"/>
</dbReference>
<keyword evidence="8 13" id="KW-1133">Transmembrane helix</keyword>
<dbReference type="InterPro" id="IPR028053">
    <property type="entry name" value="Membr_insert_YidC_N"/>
</dbReference>
<protein>
    <recommendedName>
        <fullName evidence="3 13">Membrane protein insertase YidC</fullName>
    </recommendedName>
    <alternativeName>
        <fullName evidence="12 13">Foldase YidC</fullName>
    </alternativeName>
    <alternativeName>
        <fullName evidence="11 13">Membrane integrase YidC</fullName>
    </alternativeName>
    <alternativeName>
        <fullName evidence="13">Membrane protein YidC</fullName>
    </alternativeName>
</protein>
<feature type="transmembrane region" description="Helical" evidence="13">
    <location>
        <begin position="371"/>
        <end position="392"/>
    </location>
</feature>
<evidence type="ECO:0000256" key="14">
    <source>
        <dbReference type="SAM" id="MobiDB-lite"/>
    </source>
</evidence>
<dbReference type="OrthoDB" id="9780552at2"/>
<dbReference type="PANTHER" id="PTHR12428:SF65">
    <property type="entry name" value="CYTOCHROME C OXIDASE ASSEMBLY PROTEIN COX18, MITOCHONDRIAL"/>
    <property type="match status" value="1"/>
</dbReference>
<feature type="domain" description="Membrane insertase YidC/Oxa/ALB C-terminal" evidence="15">
    <location>
        <begin position="372"/>
        <end position="565"/>
    </location>
</feature>
<sequence>MDRNTFTGLFLILIILVGSTFLMQPSDEDIKREKAKQSQDSIARIKKAESPVIVQDTAKTVALPAIDSTLIKSGPFGSAQSGSSEPVVIENESIKVKISRRGGRIASVELKNFKTYSKEPLVMFEGEGNKFGLIFGAAGQNINTNELYFTPSVNSLSVSKTDSSSVTMRLTHSEGKYIDYIYSLKGEGYNVGLTIATKGMQDVIAPTQKSITLNWETVLKQKEKDLPSEQQKYSSAYFKQGDESVDHLNLTKSETKELNEGKIKWFSFKQHFFSNVLIAKNSFDKGELTVTTSPDAGVVKSFAANMQIPVQRQDQTAFPMDFYFGPNQLNILEKQGFDIEKQIDLGYWPLLYINRWVVLPVFNFLEGFGWGYGLIILVLTILLKMVLLPLTYKSYLSMAKMRILKPEMDEIKGKVGEDNPTLLQQEYLKLYKKAGVNPLGGCLPMLLQLPIIMAFFFFFPNLFELRQRSFLWMEDLSTFDAFFQMGFNLPFLGNHISLMCILMTISTLIYTYFNNQVSGATGQMKYIGYITPIIFFGVLNSYPSGLNYYYFLANMMTFAQQYIIRMFVNDDKIHAQIQENKKKPQSEKKKSGFQQRMEDYMRQQQQTKTQPASSTKKKLK</sequence>
<dbReference type="EMBL" id="FNHH01000010">
    <property type="protein sequence ID" value="SDM33975.1"/>
    <property type="molecule type" value="Genomic_DNA"/>
</dbReference>
<dbReference type="STRING" id="990371.SAMN05421813_11025"/>
<dbReference type="InterPro" id="IPR047196">
    <property type="entry name" value="YidC_ALB_C"/>
</dbReference>
<comment type="function">
    <text evidence="13">Required for the insertion and/or proper folding and/or complex formation of integral membrane proteins into the membrane. Involved in integration of membrane proteins that insert both dependently and independently of the Sec translocase complex, as well as at least some lipoproteins. Aids folding of multispanning membrane proteins.</text>
</comment>
<feature type="compositionally biased region" description="Polar residues" evidence="14">
    <location>
        <begin position="602"/>
        <end position="614"/>
    </location>
</feature>
<evidence type="ECO:0000256" key="7">
    <source>
        <dbReference type="ARBA" id="ARBA00022927"/>
    </source>
</evidence>
<evidence type="ECO:0000259" key="15">
    <source>
        <dbReference type="Pfam" id="PF02096"/>
    </source>
</evidence>
<dbReference type="GO" id="GO:0051205">
    <property type="term" value="P:protein insertion into membrane"/>
    <property type="evidence" value="ECO:0007669"/>
    <property type="project" value="TreeGrafter"/>
</dbReference>
<evidence type="ECO:0000256" key="11">
    <source>
        <dbReference type="ARBA" id="ARBA00033245"/>
    </source>
</evidence>
<feature type="transmembrane region" description="Helical" evidence="13">
    <location>
        <begin position="495"/>
        <end position="514"/>
    </location>
</feature>
<feature type="compositionally biased region" description="Basic and acidic residues" evidence="14">
    <location>
        <begin position="578"/>
        <end position="601"/>
    </location>
</feature>
<dbReference type="NCBIfam" id="TIGR03592">
    <property type="entry name" value="yidC_oxa1_cterm"/>
    <property type="match status" value="1"/>
</dbReference>
<dbReference type="CDD" id="cd20070">
    <property type="entry name" value="5TM_YidC_Alb3"/>
    <property type="match status" value="1"/>
</dbReference>
<comment type="subcellular location">
    <subcellularLocation>
        <location evidence="1">Cell inner membrane</location>
        <topology evidence="1">Multi-pass membrane protein</topology>
    </subcellularLocation>
    <subcellularLocation>
        <location evidence="13">Cell membrane</location>
        <topology evidence="13">Multi-pass membrane protein</topology>
    </subcellularLocation>
</comment>
<evidence type="ECO:0000256" key="1">
    <source>
        <dbReference type="ARBA" id="ARBA00004429"/>
    </source>
</evidence>
<feature type="region of interest" description="Disordered" evidence="14">
    <location>
        <begin position="578"/>
        <end position="620"/>
    </location>
</feature>
<dbReference type="InterPro" id="IPR038221">
    <property type="entry name" value="YidC_periplasmic_sf"/>
</dbReference>
<evidence type="ECO:0000313" key="17">
    <source>
        <dbReference type="EMBL" id="SDM33975.1"/>
    </source>
</evidence>
<keyword evidence="6 13" id="KW-0812">Transmembrane</keyword>
<feature type="transmembrane region" description="Helical" evidence="13">
    <location>
        <begin position="6"/>
        <end position="23"/>
    </location>
</feature>
<evidence type="ECO:0000313" key="18">
    <source>
        <dbReference type="Proteomes" id="UP000199226"/>
    </source>
</evidence>
<keyword evidence="7 13" id="KW-0653">Protein transport</keyword>
<dbReference type="GO" id="GO:0005886">
    <property type="term" value="C:plasma membrane"/>
    <property type="evidence" value="ECO:0007669"/>
    <property type="project" value="UniProtKB-SubCell"/>
</dbReference>
<dbReference type="PANTHER" id="PTHR12428">
    <property type="entry name" value="OXA1"/>
    <property type="match status" value="1"/>
</dbReference>
<organism evidence="17 18">
    <name type="scientific">Daejeonella rubra</name>
    <dbReference type="NCBI Taxonomy" id="990371"/>
    <lineage>
        <taxon>Bacteria</taxon>
        <taxon>Pseudomonadati</taxon>
        <taxon>Bacteroidota</taxon>
        <taxon>Sphingobacteriia</taxon>
        <taxon>Sphingobacteriales</taxon>
        <taxon>Sphingobacteriaceae</taxon>
        <taxon>Daejeonella</taxon>
    </lineage>
</organism>
<accession>A0A1G9SGS1</accession>
<name>A0A1G9SGS1_9SPHI</name>
<evidence type="ECO:0000256" key="10">
    <source>
        <dbReference type="ARBA" id="ARBA00023186"/>
    </source>
</evidence>
<reference evidence="18" key="1">
    <citation type="submission" date="2016-10" db="EMBL/GenBank/DDBJ databases">
        <authorList>
            <person name="Varghese N."/>
            <person name="Submissions S."/>
        </authorList>
    </citation>
    <scope>NUCLEOTIDE SEQUENCE [LARGE SCALE GENOMIC DNA]</scope>
    <source>
        <strain evidence="18">DSM 24536</strain>
    </source>
</reference>
<feature type="domain" description="Membrane insertase YidC N-terminal" evidence="16">
    <location>
        <begin position="87"/>
        <end position="348"/>
    </location>
</feature>
<dbReference type="AlphaFoldDB" id="A0A1G9SGS1"/>
<evidence type="ECO:0000256" key="4">
    <source>
        <dbReference type="ARBA" id="ARBA00022448"/>
    </source>
</evidence>
<evidence type="ECO:0000259" key="16">
    <source>
        <dbReference type="Pfam" id="PF14849"/>
    </source>
</evidence>
<evidence type="ECO:0000256" key="12">
    <source>
        <dbReference type="ARBA" id="ARBA00033342"/>
    </source>
</evidence>
<evidence type="ECO:0000256" key="8">
    <source>
        <dbReference type="ARBA" id="ARBA00022989"/>
    </source>
</evidence>
<keyword evidence="4 13" id="KW-0813">Transport</keyword>
<evidence type="ECO:0000256" key="5">
    <source>
        <dbReference type="ARBA" id="ARBA00022475"/>
    </source>
</evidence>
<dbReference type="InterPro" id="IPR028055">
    <property type="entry name" value="YidC/Oxa/ALB_C"/>
</dbReference>
<dbReference type="Gene3D" id="2.70.98.90">
    <property type="match status" value="1"/>
</dbReference>
<feature type="transmembrane region" description="Helical" evidence="13">
    <location>
        <begin position="526"/>
        <end position="542"/>
    </location>
</feature>
<dbReference type="HAMAP" id="MF_01810">
    <property type="entry name" value="YidC_type1"/>
    <property type="match status" value="1"/>
</dbReference>
<comment type="similarity">
    <text evidence="2 13">Belongs to the OXA1/ALB3/YidC family. Type 1 subfamily.</text>
</comment>
<dbReference type="NCBIfam" id="NF002356">
    <property type="entry name" value="PRK01318.2-3"/>
    <property type="match status" value="1"/>
</dbReference>
<keyword evidence="9 13" id="KW-0472">Membrane</keyword>
<gene>
    <name evidence="13" type="primary">yidC</name>
    <name evidence="17" type="ORF">SAMN05421813_11025</name>
</gene>
<proteinExistence type="inferred from homology"/>
<evidence type="ECO:0000256" key="3">
    <source>
        <dbReference type="ARBA" id="ARBA00015325"/>
    </source>
</evidence>
<evidence type="ECO:0000256" key="9">
    <source>
        <dbReference type="ARBA" id="ARBA00023136"/>
    </source>
</evidence>
<dbReference type="InterPro" id="IPR001708">
    <property type="entry name" value="YidC/ALB3/OXA1/COX18"/>
</dbReference>
<keyword evidence="10 13" id="KW-0143">Chaperone</keyword>
<evidence type="ECO:0000256" key="2">
    <source>
        <dbReference type="ARBA" id="ARBA00010527"/>
    </source>
</evidence>
<dbReference type="CDD" id="cd19961">
    <property type="entry name" value="EcYidC-like_peri"/>
    <property type="match status" value="1"/>
</dbReference>
<comment type="subunit">
    <text evidence="13">Interacts with the Sec translocase complex via SecD. Specifically interacts with transmembrane segments of nascent integral membrane proteins during membrane integration.</text>
</comment>